<reference evidence="1 2" key="1">
    <citation type="submission" date="2024-09" db="EMBL/GenBank/DDBJ databases">
        <title>Genome sequencing and assembly of Phytophthora oleae, isolate VK10A, causative agent of rot of olive drupes.</title>
        <authorList>
            <person name="Conti Taguali S."/>
            <person name="Riolo M."/>
            <person name="La Spada F."/>
            <person name="Cacciola S.O."/>
            <person name="Dionisio G."/>
        </authorList>
    </citation>
    <scope>NUCLEOTIDE SEQUENCE [LARGE SCALE GENOMIC DNA]</scope>
    <source>
        <strain evidence="1 2">VK10A</strain>
    </source>
</reference>
<sequence length="210" mass="24243">MHHPLKRMPADYRLTPSEKTKLASNGFVAVERMWAKSFAEIYYQFYTDDMPNFVTADSVLHAWHRSFDTFLVEVELQILSPTLYKVLTTTLNQCTKAISATPKSDDDKRRAMVDVELFLRVALSLLRGIPESGLSENTNKLECLLTFIQKEEPAKAEILSAKRGVDFSQFKPRRHYTISELLMRYFRCLVWLGTMDFRIAGGENPDEDLH</sequence>
<organism evidence="1 2">
    <name type="scientific">Phytophthora oleae</name>
    <dbReference type="NCBI Taxonomy" id="2107226"/>
    <lineage>
        <taxon>Eukaryota</taxon>
        <taxon>Sar</taxon>
        <taxon>Stramenopiles</taxon>
        <taxon>Oomycota</taxon>
        <taxon>Peronosporomycetes</taxon>
        <taxon>Peronosporales</taxon>
        <taxon>Peronosporaceae</taxon>
        <taxon>Phytophthora</taxon>
    </lineage>
</organism>
<dbReference type="InterPro" id="IPR022601">
    <property type="entry name" value="DUF3160"/>
</dbReference>
<evidence type="ECO:0000313" key="2">
    <source>
        <dbReference type="Proteomes" id="UP001632037"/>
    </source>
</evidence>
<dbReference type="Pfam" id="PF11369">
    <property type="entry name" value="DUF3160"/>
    <property type="match status" value="1"/>
</dbReference>
<keyword evidence="2" id="KW-1185">Reference proteome</keyword>
<gene>
    <name evidence="1" type="ORF">V7S43_012985</name>
</gene>
<protein>
    <submittedName>
        <fullName evidence="1">Uncharacterized protein</fullName>
    </submittedName>
</protein>
<accession>A0ABD3F922</accession>
<dbReference type="Proteomes" id="UP001632037">
    <property type="component" value="Unassembled WGS sequence"/>
</dbReference>
<name>A0ABD3F922_9STRA</name>
<proteinExistence type="predicted"/>
<comment type="caution">
    <text evidence="1">The sequence shown here is derived from an EMBL/GenBank/DDBJ whole genome shotgun (WGS) entry which is preliminary data.</text>
</comment>
<dbReference type="AlphaFoldDB" id="A0ABD3F922"/>
<dbReference type="EMBL" id="JBIMZQ010000033">
    <property type="protein sequence ID" value="KAL3662186.1"/>
    <property type="molecule type" value="Genomic_DNA"/>
</dbReference>
<evidence type="ECO:0000313" key="1">
    <source>
        <dbReference type="EMBL" id="KAL3662186.1"/>
    </source>
</evidence>